<feature type="transmembrane region" description="Helical" evidence="9">
    <location>
        <begin position="7"/>
        <end position="24"/>
    </location>
</feature>
<dbReference type="InterPro" id="IPR002549">
    <property type="entry name" value="AI-2E-like"/>
</dbReference>
<evidence type="ECO:0000256" key="6">
    <source>
        <dbReference type="ARBA" id="ARBA00022989"/>
    </source>
</evidence>
<name>A0A9E6Y4B1_9ACTN</name>
<dbReference type="KEGG" id="sbae:DSM104329_05302"/>
<feature type="transmembrane region" description="Helical" evidence="9">
    <location>
        <begin position="197"/>
        <end position="228"/>
    </location>
</feature>
<evidence type="ECO:0000313" key="10">
    <source>
        <dbReference type="EMBL" id="UGS38871.1"/>
    </source>
</evidence>
<dbReference type="EMBL" id="CP087164">
    <property type="protein sequence ID" value="UGS38871.1"/>
    <property type="molecule type" value="Genomic_DNA"/>
</dbReference>
<keyword evidence="4" id="KW-1003">Cell membrane</keyword>
<evidence type="ECO:0000256" key="7">
    <source>
        <dbReference type="ARBA" id="ARBA00023136"/>
    </source>
</evidence>
<dbReference type="RefSeq" id="WP_259312883.1">
    <property type="nucleotide sequence ID" value="NZ_CP087164.1"/>
</dbReference>
<dbReference type="GO" id="GO:0055085">
    <property type="term" value="P:transmembrane transport"/>
    <property type="evidence" value="ECO:0007669"/>
    <property type="project" value="TreeGrafter"/>
</dbReference>
<dbReference type="GO" id="GO:0005886">
    <property type="term" value="C:plasma membrane"/>
    <property type="evidence" value="ECO:0007669"/>
    <property type="project" value="UniProtKB-SubCell"/>
</dbReference>
<dbReference type="PANTHER" id="PTHR21716">
    <property type="entry name" value="TRANSMEMBRANE PROTEIN"/>
    <property type="match status" value="1"/>
</dbReference>
<reference evidence="10" key="1">
    <citation type="journal article" date="2022" name="Int. J. Syst. Evol. Microbiol.">
        <title>Pseudomonas aegrilactucae sp. nov. and Pseudomonas morbosilactucae sp. nov., pathogens causing bacterial rot of lettuce in Japan.</title>
        <authorList>
            <person name="Sawada H."/>
            <person name="Fujikawa T."/>
            <person name="Satou M."/>
        </authorList>
    </citation>
    <scope>NUCLEOTIDE SEQUENCE</scope>
    <source>
        <strain evidence="10">0166_1</strain>
    </source>
</reference>
<keyword evidence="3" id="KW-0813">Transport</keyword>
<feature type="region of interest" description="Disordered" evidence="8">
    <location>
        <begin position="339"/>
        <end position="372"/>
    </location>
</feature>
<evidence type="ECO:0000256" key="9">
    <source>
        <dbReference type="SAM" id="Phobius"/>
    </source>
</evidence>
<feature type="transmembrane region" description="Helical" evidence="9">
    <location>
        <begin position="62"/>
        <end position="85"/>
    </location>
</feature>
<dbReference type="PANTHER" id="PTHR21716:SF53">
    <property type="entry name" value="PERMEASE PERM-RELATED"/>
    <property type="match status" value="1"/>
</dbReference>
<comment type="subcellular location">
    <subcellularLocation>
        <location evidence="1">Cell membrane</location>
        <topology evidence="1">Multi-pass membrane protein</topology>
    </subcellularLocation>
</comment>
<dbReference type="Pfam" id="PF01594">
    <property type="entry name" value="AI-2E_transport"/>
    <property type="match status" value="1"/>
</dbReference>
<feature type="compositionally biased region" description="Low complexity" evidence="8">
    <location>
        <begin position="342"/>
        <end position="355"/>
    </location>
</feature>
<evidence type="ECO:0008006" key="12">
    <source>
        <dbReference type="Google" id="ProtNLM"/>
    </source>
</evidence>
<feature type="transmembrane region" description="Helical" evidence="9">
    <location>
        <begin position="262"/>
        <end position="277"/>
    </location>
</feature>
<keyword evidence="6 9" id="KW-1133">Transmembrane helix</keyword>
<protein>
    <recommendedName>
        <fullName evidence="12">AI-2E family transporter</fullName>
    </recommendedName>
</protein>
<evidence type="ECO:0000256" key="1">
    <source>
        <dbReference type="ARBA" id="ARBA00004651"/>
    </source>
</evidence>
<evidence type="ECO:0000256" key="4">
    <source>
        <dbReference type="ARBA" id="ARBA00022475"/>
    </source>
</evidence>
<evidence type="ECO:0000256" key="8">
    <source>
        <dbReference type="SAM" id="MobiDB-lite"/>
    </source>
</evidence>
<evidence type="ECO:0000256" key="5">
    <source>
        <dbReference type="ARBA" id="ARBA00022692"/>
    </source>
</evidence>
<feature type="transmembrane region" description="Helical" evidence="9">
    <location>
        <begin position="153"/>
        <end position="176"/>
    </location>
</feature>
<organism evidence="10 11">
    <name type="scientific">Capillimicrobium parvum</name>
    <dbReference type="NCBI Taxonomy" id="2884022"/>
    <lineage>
        <taxon>Bacteria</taxon>
        <taxon>Bacillati</taxon>
        <taxon>Actinomycetota</taxon>
        <taxon>Thermoleophilia</taxon>
        <taxon>Solirubrobacterales</taxon>
        <taxon>Capillimicrobiaceae</taxon>
        <taxon>Capillimicrobium</taxon>
    </lineage>
</organism>
<keyword evidence="11" id="KW-1185">Reference proteome</keyword>
<dbReference type="AlphaFoldDB" id="A0A9E6Y4B1"/>
<accession>A0A9E6Y4B1</accession>
<evidence type="ECO:0000256" key="2">
    <source>
        <dbReference type="ARBA" id="ARBA00009773"/>
    </source>
</evidence>
<keyword evidence="7 9" id="KW-0472">Membrane</keyword>
<dbReference type="Proteomes" id="UP001162834">
    <property type="component" value="Chromosome"/>
</dbReference>
<feature type="compositionally biased region" description="Pro residues" evidence="8">
    <location>
        <begin position="356"/>
        <end position="372"/>
    </location>
</feature>
<feature type="transmembrane region" description="Helical" evidence="9">
    <location>
        <begin position="297"/>
        <end position="328"/>
    </location>
</feature>
<evidence type="ECO:0000313" key="11">
    <source>
        <dbReference type="Proteomes" id="UP001162834"/>
    </source>
</evidence>
<keyword evidence="5 9" id="KW-0812">Transmembrane</keyword>
<feature type="transmembrane region" description="Helical" evidence="9">
    <location>
        <begin position="30"/>
        <end position="50"/>
    </location>
</feature>
<comment type="similarity">
    <text evidence="2">Belongs to the autoinducer-2 exporter (AI-2E) (TC 2.A.86) family.</text>
</comment>
<sequence>MTASQTARNVLVTLLITAAVYVAWLIRDVVLLVVLAIFVAAALSAPTAFVQRRTRLPRAASILVVYVALIGLVALVGAIVVPPLVDQIEAFVRKVPSYVHRLEDSRTIRDWDEQYGLLSKLEAQAGKLPSLLKDAAGELESVTVGAVERVVELIAVLAIAFLLLLDAPRLTALVYARIGPAREARARRLVNEASGAITGYVAGAFAVASLAGLVAFVVMTILGIPFAIPLAVQMAFFALIPLVGSAIGAFVIALVSLFEGPGTAIAFVAFFVVYQQLETHVLGPFVYRRTVAMRPVLVIVSVLVGAALLGILGALLAIPAAATIQIVVQEWWRARHPGDAVPDPLGPSALDAAPPADAPPPAAPGAPEPGPA</sequence>
<proteinExistence type="inferred from homology"/>
<gene>
    <name evidence="10" type="ORF">DSM104329_05302</name>
</gene>
<evidence type="ECO:0000256" key="3">
    <source>
        <dbReference type="ARBA" id="ARBA00022448"/>
    </source>
</evidence>